<gene>
    <name evidence="2" type="ORF">IDM40_17595</name>
</gene>
<evidence type="ECO:0000313" key="3">
    <source>
        <dbReference type="Proteomes" id="UP000806528"/>
    </source>
</evidence>
<evidence type="ECO:0000313" key="2">
    <source>
        <dbReference type="EMBL" id="MBE3000502.1"/>
    </source>
</evidence>
<dbReference type="RefSeq" id="WP_193123107.1">
    <property type="nucleotide sequence ID" value="NZ_JADBGI010000015.1"/>
</dbReference>
<protein>
    <submittedName>
        <fullName evidence="2">Uncharacterized protein</fullName>
    </submittedName>
</protein>
<evidence type="ECO:0000256" key="1">
    <source>
        <dbReference type="SAM" id="MobiDB-lite"/>
    </source>
</evidence>
<comment type="caution">
    <text evidence="2">The sequence shown here is derived from an EMBL/GenBank/DDBJ whole genome shotgun (WGS) entry which is preliminary data.</text>
</comment>
<organism evidence="2 3">
    <name type="scientific">Nocardiopsis coralli</name>
    <dbReference type="NCBI Taxonomy" id="2772213"/>
    <lineage>
        <taxon>Bacteria</taxon>
        <taxon>Bacillati</taxon>
        <taxon>Actinomycetota</taxon>
        <taxon>Actinomycetes</taxon>
        <taxon>Streptosporangiales</taxon>
        <taxon>Nocardiopsidaceae</taxon>
        <taxon>Nocardiopsis</taxon>
    </lineage>
</organism>
<sequence length="586" mass="62013">MPTPSGHETPRNPYRNLVLLSHLTLSGSGPASGLLERAHLLVVGALPRGRRHPRPHEYAKVRRRVLRRSLYPRRWHPRGEAGLSVIPAAGLGAESRDLDGLSGLGPAERAAYALLYVEGLDPRAAAEVLASAGADASERAVERAAQAPADAHLPDPTLVRVSGRGALVQRRHFVVVGVVGAVLLLGAGLTAADPVTDTGGPEAALPQTAHAETDPVWDERFTLDLTAWHARGEAAGDEGFTGRALDAWAERSVQEGSVAAPSEPSVLYAGQVDGSDVVLLHDAPYLARWVEDEDGQESLGVFDAPENGVANWPALRLTENGDGVRYLLPPWVEEASTARFDEPGQGWNDLEHDEKGVTAAAPDPEQCEAGPVLQLRAPEVAHGEPYTAVDMGGPGTAHLGYMPPPPEEIRRLGPHEVLDTEHGFDLWADLACSGAPPEGQISTATAWEFAEQELPGGEGTGRWTCVRYGTRDGSGLARAVLVTEGGDGSARTTVAGERENGWDCSNLNRQIVAGTWWQDTDDAWHYLAAASREAAEITARGEVSGSEEDTTLAVEGPASGEQPSGGVEVSAVDGRSEEMTAFDGLP</sequence>
<keyword evidence="3" id="KW-1185">Reference proteome</keyword>
<dbReference type="EMBL" id="JADBGI010000015">
    <property type="protein sequence ID" value="MBE3000502.1"/>
    <property type="molecule type" value="Genomic_DNA"/>
</dbReference>
<reference evidence="2 3" key="1">
    <citation type="submission" date="2020-09" db="EMBL/GenBank/DDBJ databases">
        <title>Diversity and distribution of actinomycetes associated with coral in the coast of Hainan.</title>
        <authorList>
            <person name="Li F."/>
        </authorList>
    </citation>
    <scope>NUCLEOTIDE SEQUENCE [LARGE SCALE GENOMIC DNA]</scope>
    <source>
        <strain evidence="2 3">HNM0947</strain>
    </source>
</reference>
<accession>A0ABR9P9J7</accession>
<name>A0ABR9P9J7_9ACTN</name>
<feature type="region of interest" description="Disordered" evidence="1">
    <location>
        <begin position="541"/>
        <end position="586"/>
    </location>
</feature>
<dbReference type="Proteomes" id="UP000806528">
    <property type="component" value="Unassembled WGS sequence"/>
</dbReference>
<proteinExistence type="predicted"/>